<protein>
    <submittedName>
        <fullName evidence="3">Glycosyltransferase family 4 protein</fullName>
    </submittedName>
</protein>
<dbReference type="InterPro" id="IPR050194">
    <property type="entry name" value="Glycosyltransferase_grp1"/>
</dbReference>
<feature type="domain" description="Glycosyltransferase subfamily 4-like N-terminal" evidence="2">
    <location>
        <begin position="22"/>
        <end position="192"/>
    </location>
</feature>
<gene>
    <name evidence="3" type="ORF">F7R25_29775</name>
</gene>
<organism evidence="3 4">
    <name type="scientific">Burkholderia stagnalis</name>
    <dbReference type="NCBI Taxonomy" id="1503054"/>
    <lineage>
        <taxon>Bacteria</taxon>
        <taxon>Pseudomonadati</taxon>
        <taxon>Pseudomonadota</taxon>
        <taxon>Betaproteobacteria</taxon>
        <taxon>Burkholderiales</taxon>
        <taxon>Burkholderiaceae</taxon>
        <taxon>Burkholderia</taxon>
        <taxon>Burkholderia cepacia complex</taxon>
    </lineage>
</organism>
<dbReference type="GO" id="GO:0016758">
    <property type="term" value="F:hexosyltransferase activity"/>
    <property type="evidence" value="ECO:0007669"/>
    <property type="project" value="TreeGrafter"/>
</dbReference>
<keyword evidence="3" id="KW-0808">Transferase</keyword>
<evidence type="ECO:0000313" key="4">
    <source>
        <dbReference type="Proteomes" id="UP000473470"/>
    </source>
</evidence>
<accession>A0A6L3MQ74</accession>
<dbReference type="Proteomes" id="UP000473470">
    <property type="component" value="Unassembled WGS sequence"/>
</dbReference>
<dbReference type="Gene3D" id="3.40.50.2000">
    <property type="entry name" value="Glycogen Phosphorylase B"/>
    <property type="match status" value="2"/>
</dbReference>
<evidence type="ECO:0000259" key="1">
    <source>
        <dbReference type="Pfam" id="PF00534"/>
    </source>
</evidence>
<feature type="domain" description="Glycosyl transferase family 1" evidence="1">
    <location>
        <begin position="202"/>
        <end position="311"/>
    </location>
</feature>
<dbReference type="AlphaFoldDB" id="A0A6L3MQ74"/>
<comment type="caution">
    <text evidence="3">The sequence shown here is derived from an EMBL/GenBank/DDBJ whole genome shotgun (WGS) entry which is preliminary data.</text>
</comment>
<sequence>MTHDLPTVRILLITHFFPAHRGGVEIVAGHLAEALARNSAAKITWFASDCDPAPVLEGVTCLRVPTWNPLERRFHMPYPLWSPLLARSLWNAVRDADLVYLHDYIYVGSLAAYVMAKMQRKPVLITQHVGAVPFRSRLIRSVLDLANATLGRTMLRRSDAAAFVSAVVKRLFLPDDRNGQHAHLVPNGLDPSTFFPVEDAERDRLRASLNVPAGRACFLFVGRFVEKKGLGLLEKLTERLPDVTWLFAGSGQLDPECWTRSNVRVFRDRSGATLAELYRAADLLVLPSVGEGFPLVVQEAMACGTPAIVSHDTASALPGIGEVLFSESVDESDAESAWHRHLAKLAGDPHLLARRRGEVAAWADSHWSWDRCANTYRGIIRDLLTRPR</sequence>
<name>A0A6L3MQ74_9BURK</name>
<dbReference type="RefSeq" id="WP_081069926.1">
    <property type="nucleotide sequence ID" value="NZ_CABVPM010000090.1"/>
</dbReference>
<dbReference type="PANTHER" id="PTHR45947">
    <property type="entry name" value="SULFOQUINOVOSYL TRANSFERASE SQD2"/>
    <property type="match status" value="1"/>
</dbReference>
<dbReference type="Pfam" id="PF00534">
    <property type="entry name" value="Glycos_transf_1"/>
    <property type="match status" value="1"/>
</dbReference>
<evidence type="ECO:0000259" key="2">
    <source>
        <dbReference type="Pfam" id="PF13439"/>
    </source>
</evidence>
<dbReference type="PANTHER" id="PTHR45947:SF3">
    <property type="entry name" value="SULFOQUINOVOSYL TRANSFERASE SQD2"/>
    <property type="match status" value="1"/>
</dbReference>
<dbReference type="EMBL" id="VZOK01000067">
    <property type="protein sequence ID" value="KAB0633426.1"/>
    <property type="molecule type" value="Genomic_DNA"/>
</dbReference>
<dbReference type="InterPro" id="IPR028098">
    <property type="entry name" value="Glyco_trans_4-like_N"/>
</dbReference>
<dbReference type="Pfam" id="PF13439">
    <property type="entry name" value="Glyco_transf_4"/>
    <property type="match status" value="1"/>
</dbReference>
<dbReference type="InterPro" id="IPR001296">
    <property type="entry name" value="Glyco_trans_1"/>
</dbReference>
<dbReference type="CDD" id="cd03801">
    <property type="entry name" value="GT4_PimA-like"/>
    <property type="match status" value="1"/>
</dbReference>
<dbReference type="SUPFAM" id="SSF53756">
    <property type="entry name" value="UDP-Glycosyltransferase/glycogen phosphorylase"/>
    <property type="match status" value="1"/>
</dbReference>
<evidence type="ECO:0000313" key="3">
    <source>
        <dbReference type="EMBL" id="KAB0633426.1"/>
    </source>
</evidence>
<proteinExistence type="predicted"/>
<reference evidence="3 4" key="1">
    <citation type="submission" date="2019-09" db="EMBL/GenBank/DDBJ databases">
        <title>Draft genome sequences of 48 bacterial type strains from the CCUG.</title>
        <authorList>
            <person name="Tunovic T."/>
            <person name="Pineiro-Iglesias B."/>
            <person name="Unosson C."/>
            <person name="Inganas E."/>
            <person name="Ohlen M."/>
            <person name="Cardew S."/>
            <person name="Jensie-Markopoulos S."/>
            <person name="Salva-Serra F."/>
            <person name="Jaen-Luchoro D."/>
            <person name="Karlsson R."/>
            <person name="Svensson-Stadler L."/>
            <person name="Chun J."/>
            <person name="Moore E."/>
        </authorList>
    </citation>
    <scope>NUCLEOTIDE SEQUENCE [LARGE SCALE GENOMIC DNA]</scope>
    <source>
        <strain evidence="3 4">CCUG 65686</strain>
    </source>
</reference>